<dbReference type="EMBL" id="MKIE01000002">
    <property type="protein sequence ID" value="OHW62699.1"/>
    <property type="molecule type" value="Genomic_DNA"/>
</dbReference>
<dbReference type="RefSeq" id="WP_071061341.1">
    <property type="nucleotide sequence ID" value="NZ_MKIE01000002.1"/>
</dbReference>
<dbReference type="Gene3D" id="3.40.190.10">
    <property type="entry name" value="Periplasmic binding protein-like II"/>
    <property type="match status" value="2"/>
</dbReference>
<keyword evidence="1 2" id="KW-0732">Signal</keyword>
<dbReference type="Proteomes" id="UP000180254">
    <property type="component" value="Unassembled WGS sequence"/>
</dbReference>
<organism evidence="4 5">
    <name type="scientific">Andreesenia angusta</name>
    <dbReference type="NCBI Taxonomy" id="39480"/>
    <lineage>
        <taxon>Bacteria</taxon>
        <taxon>Bacillati</taxon>
        <taxon>Bacillota</taxon>
        <taxon>Tissierellia</taxon>
        <taxon>Tissierellales</taxon>
        <taxon>Gottschalkiaceae</taxon>
        <taxon>Andreesenia</taxon>
    </lineage>
</organism>
<dbReference type="SUPFAM" id="SSF53850">
    <property type="entry name" value="Periplasmic binding protein-like II"/>
    <property type="match status" value="1"/>
</dbReference>
<evidence type="ECO:0000256" key="1">
    <source>
        <dbReference type="ARBA" id="ARBA00022729"/>
    </source>
</evidence>
<feature type="signal peptide" evidence="2">
    <location>
        <begin position="1"/>
        <end position="19"/>
    </location>
</feature>
<dbReference type="InterPro" id="IPR001638">
    <property type="entry name" value="Solute-binding_3/MltF_N"/>
</dbReference>
<dbReference type="SMART" id="SM00062">
    <property type="entry name" value="PBPb"/>
    <property type="match status" value="1"/>
</dbReference>
<dbReference type="OrthoDB" id="9775197at2"/>
<dbReference type="STRING" id="39480.EUAN_04830"/>
<gene>
    <name evidence="4" type="primary">artJ</name>
    <name evidence="4" type="ORF">EUAN_04830</name>
</gene>
<dbReference type="PROSITE" id="PS51257">
    <property type="entry name" value="PROKAR_LIPOPROTEIN"/>
    <property type="match status" value="1"/>
</dbReference>
<name>A0A1S1VAE8_9FIRM</name>
<proteinExistence type="predicted"/>
<dbReference type="PANTHER" id="PTHR35936:SF34">
    <property type="entry name" value="ABC TRANSPORTER EXTRACELLULAR-BINDING PROTEIN YCKB-RELATED"/>
    <property type="match status" value="1"/>
</dbReference>
<evidence type="ECO:0000313" key="5">
    <source>
        <dbReference type="Proteomes" id="UP000180254"/>
    </source>
</evidence>
<accession>A0A1S1VAE8</accession>
<feature type="domain" description="Solute-binding protein family 3/N-terminal" evidence="3">
    <location>
        <begin position="46"/>
        <end position="269"/>
    </location>
</feature>
<dbReference type="AlphaFoldDB" id="A0A1S1VAE8"/>
<evidence type="ECO:0000313" key="4">
    <source>
        <dbReference type="EMBL" id="OHW62699.1"/>
    </source>
</evidence>
<feature type="chain" id="PRO_5038621513" evidence="2">
    <location>
        <begin position="20"/>
        <end position="270"/>
    </location>
</feature>
<evidence type="ECO:0000259" key="3">
    <source>
        <dbReference type="SMART" id="SM00062"/>
    </source>
</evidence>
<comment type="caution">
    <text evidence="4">The sequence shown here is derived from an EMBL/GenBank/DDBJ whole genome shotgun (WGS) entry which is preliminary data.</text>
</comment>
<protein>
    <submittedName>
        <fullName evidence="4">ABC transporter arginine-binding protein 1</fullName>
    </submittedName>
</protein>
<dbReference type="Pfam" id="PF00497">
    <property type="entry name" value="SBP_bac_3"/>
    <property type="match status" value="1"/>
</dbReference>
<reference evidence="4 5" key="1">
    <citation type="submission" date="2016-09" db="EMBL/GenBank/DDBJ databases">
        <title>Genome sequence of Eubacterium angustum.</title>
        <authorList>
            <person name="Poehlein A."/>
            <person name="Daniel R."/>
        </authorList>
    </citation>
    <scope>NUCLEOTIDE SEQUENCE [LARGE SCALE GENOMIC DNA]</scope>
    <source>
        <strain evidence="4 5">DSM 1989</strain>
    </source>
</reference>
<sequence>MKKLLAILMFFTISLGLFACGNQESVDDKKSEATDTSGSQIEEKGKIVVGNCPEYPPFSFRNSNDEIEGFDSDYARALGEEMGVEVEIRDTAWEGLVAGLQKGDHDIIISCMSPEEATAASENVNMSNAYYNLSEVIVTRSEDESIKSKEDLKGKVVGAQASSTSEVAVDSLKDMGIETKEIKKYNRNSEALADLKNGRVDAVVVGIAYAATQAKENPEIKVVNDPIRSVEIVVVMNKGAEELNEKVNQAIEAVKESGKYDEINKKWLDI</sequence>
<keyword evidence="5" id="KW-1185">Reference proteome</keyword>
<dbReference type="PANTHER" id="PTHR35936">
    <property type="entry name" value="MEMBRANE-BOUND LYTIC MUREIN TRANSGLYCOSYLASE F"/>
    <property type="match status" value="1"/>
</dbReference>
<evidence type="ECO:0000256" key="2">
    <source>
        <dbReference type="SAM" id="SignalP"/>
    </source>
</evidence>